<dbReference type="Gene3D" id="3.40.50.880">
    <property type="match status" value="1"/>
</dbReference>
<evidence type="ECO:0000256" key="4">
    <source>
        <dbReference type="SAM" id="SignalP"/>
    </source>
</evidence>
<accession>A0ABX0XFJ6</accession>
<dbReference type="InterPro" id="IPR029062">
    <property type="entry name" value="Class_I_gatase-like"/>
</dbReference>
<feature type="domain" description="DJ-1/PfpI" evidence="5">
    <location>
        <begin position="225"/>
        <end position="359"/>
    </location>
</feature>
<dbReference type="Pfam" id="PF12893">
    <property type="entry name" value="Lumazine_bd_2"/>
    <property type="match status" value="1"/>
</dbReference>
<sequence>MRFYFFLLTLLFCTTTLAAQDLPYSEEEVAIRVAVQKYIDGRNLGKPELLRETFHPNADIRIVKEDTLYAWPIGDYIDGVTPGKQQDCMGRIIKVDYAGAAAMAHVEIQYPGFQFADYLNLLKLDGQWIVAVKSAAGRQTNPKRVLFVVTSHEKLGDTGRKTGAHLGEISHAYKPLHDAGYSVDFASPRGGSPFLYGADLNDPLNLWFVQNASAWYALQHAATPAAIDPEGYAAIYFVGGSGTMWDFPDNAELQSFVRTIYENDGLVAGVCHGPAGLVNVTLSDGSYLVDGKRLTSFTDSEELGGRVEQVVPFLLETVLRERGAIFTGKENYAENMVVDGRLVTGQNPASAGLVGRELVRLLGEE</sequence>
<dbReference type="GO" id="GO:0006508">
    <property type="term" value="P:proteolysis"/>
    <property type="evidence" value="ECO:0007669"/>
    <property type="project" value="UniProtKB-KW"/>
</dbReference>
<dbReference type="PANTHER" id="PTHR48094">
    <property type="entry name" value="PROTEIN/NUCLEIC ACID DEGLYCASE DJ-1-RELATED"/>
    <property type="match status" value="1"/>
</dbReference>
<evidence type="ECO:0000313" key="7">
    <source>
        <dbReference type="Proteomes" id="UP000770785"/>
    </source>
</evidence>
<dbReference type="InterPro" id="IPR039437">
    <property type="entry name" value="FrzH/put_lumazine-bd"/>
</dbReference>
<dbReference type="CDD" id="cd03141">
    <property type="entry name" value="GATase1_Hsp31_like"/>
    <property type="match status" value="1"/>
</dbReference>
<evidence type="ECO:0000313" key="6">
    <source>
        <dbReference type="EMBL" id="NJC27643.1"/>
    </source>
</evidence>
<keyword evidence="6" id="KW-0645">Protease</keyword>
<dbReference type="Gene3D" id="3.10.450.50">
    <property type="match status" value="1"/>
</dbReference>
<dbReference type="RefSeq" id="WP_209037956.1">
    <property type="nucleotide sequence ID" value="NZ_JAATJH010000005.1"/>
</dbReference>
<keyword evidence="7" id="KW-1185">Reference proteome</keyword>
<evidence type="ECO:0000256" key="2">
    <source>
        <dbReference type="ARBA" id="ARBA00023239"/>
    </source>
</evidence>
<dbReference type="InterPro" id="IPR050325">
    <property type="entry name" value="Prot/Nucl_acid_deglycase"/>
</dbReference>
<dbReference type="PANTHER" id="PTHR48094:SF11">
    <property type="entry name" value="GLUTATHIONE-INDEPENDENT GLYOXALASE HSP31-RELATED"/>
    <property type="match status" value="1"/>
</dbReference>
<dbReference type="GO" id="GO:0008233">
    <property type="term" value="F:peptidase activity"/>
    <property type="evidence" value="ECO:0007669"/>
    <property type="project" value="UniProtKB-KW"/>
</dbReference>
<evidence type="ECO:0000259" key="5">
    <source>
        <dbReference type="Pfam" id="PF01965"/>
    </source>
</evidence>
<dbReference type="Proteomes" id="UP000770785">
    <property type="component" value="Unassembled WGS sequence"/>
</dbReference>
<dbReference type="EMBL" id="JAATJH010000005">
    <property type="protein sequence ID" value="NJC27643.1"/>
    <property type="molecule type" value="Genomic_DNA"/>
</dbReference>
<organism evidence="6 7">
    <name type="scientific">Neolewinella antarctica</name>
    <dbReference type="NCBI Taxonomy" id="442734"/>
    <lineage>
        <taxon>Bacteria</taxon>
        <taxon>Pseudomonadati</taxon>
        <taxon>Bacteroidota</taxon>
        <taxon>Saprospiria</taxon>
        <taxon>Saprospirales</taxon>
        <taxon>Lewinellaceae</taxon>
        <taxon>Neolewinella</taxon>
    </lineage>
</organism>
<evidence type="ECO:0000256" key="3">
    <source>
        <dbReference type="ARBA" id="ARBA00038493"/>
    </source>
</evidence>
<dbReference type="InterPro" id="IPR032710">
    <property type="entry name" value="NTF2-like_dom_sf"/>
</dbReference>
<feature type="chain" id="PRO_5047072093" evidence="4">
    <location>
        <begin position="19"/>
        <end position="365"/>
    </location>
</feature>
<keyword evidence="2" id="KW-0456">Lyase</keyword>
<dbReference type="InterPro" id="IPR002818">
    <property type="entry name" value="DJ-1/PfpI"/>
</dbReference>
<proteinExistence type="inferred from homology"/>
<protein>
    <submittedName>
        <fullName evidence="6">Intracellular protease/amidase</fullName>
    </submittedName>
</protein>
<comment type="caution">
    <text evidence="6">The sequence shown here is derived from an EMBL/GenBank/DDBJ whole genome shotgun (WGS) entry which is preliminary data.</text>
</comment>
<keyword evidence="4" id="KW-0732">Signal</keyword>
<dbReference type="Pfam" id="PF01965">
    <property type="entry name" value="DJ-1_PfpI"/>
    <property type="match status" value="1"/>
</dbReference>
<reference evidence="6 7" key="1">
    <citation type="submission" date="2020-03" db="EMBL/GenBank/DDBJ databases">
        <title>Genomic Encyclopedia of Type Strains, Phase IV (KMG-IV): sequencing the most valuable type-strain genomes for metagenomic binning, comparative biology and taxonomic classification.</title>
        <authorList>
            <person name="Goeker M."/>
        </authorList>
    </citation>
    <scope>NUCLEOTIDE SEQUENCE [LARGE SCALE GENOMIC DNA]</scope>
    <source>
        <strain evidence="6 7">DSM 105096</strain>
    </source>
</reference>
<evidence type="ECO:0000256" key="1">
    <source>
        <dbReference type="ARBA" id="ARBA00023016"/>
    </source>
</evidence>
<comment type="similarity">
    <text evidence="3">Belongs to the peptidase C56 family. HSP31-like subfamily.</text>
</comment>
<feature type="signal peptide" evidence="4">
    <location>
        <begin position="1"/>
        <end position="18"/>
    </location>
</feature>
<dbReference type="SUPFAM" id="SSF54427">
    <property type="entry name" value="NTF2-like"/>
    <property type="match status" value="1"/>
</dbReference>
<name>A0ABX0XFJ6_9BACT</name>
<keyword evidence="1" id="KW-0346">Stress response</keyword>
<dbReference type="SUPFAM" id="SSF52317">
    <property type="entry name" value="Class I glutamine amidotransferase-like"/>
    <property type="match status" value="1"/>
</dbReference>
<keyword evidence="6" id="KW-0378">Hydrolase</keyword>
<gene>
    <name evidence="6" type="ORF">GGR27_003160</name>
</gene>